<keyword evidence="3" id="KW-1003">Cell membrane</keyword>
<keyword evidence="5 8" id="KW-0067">ATP-binding</keyword>
<evidence type="ECO:0000256" key="6">
    <source>
        <dbReference type="ARBA" id="ARBA00022970"/>
    </source>
</evidence>
<name>A0A7Y8GVS2_9BURK</name>
<evidence type="ECO:0000313" key="9">
    <source>
        <dbReference type="Proteomes" id="UP000545507"/>
    </source>
</evidence>
<feature type="domain" description="ABC transporter" evidence="7">
    <location>
        <begin position="25"/>
        <end position="263"/>
    </location>
</feature>
<sequence length="286" mass="31233">MVNSALAAAPDQRTTPHAAANPAVLTLSNVEVLYAEVILALKGVSMQVPEGGCVALLGANGAGKSTTLKAISGVIDSEDGRVSGGAITFDGRPIQGHNPATVVRGGLVHVMEGRRVLQHMTVEQNLIIGGHMFPSAQAMRRAMDSVYEAIPRLADLRKRTAGYLSGGEQQMLVIGRAIMAEPKLMLIDEPSLGLAPRMVEEVFSVLRHLREQGLSLLIVEQNTRVALEIADYGYVMESGRIVLEGQAQELRDNEDVREFYLGLDREGVRKSFREVKHYKRRKRWLG</sequence>
<evidence type="ECO:0000313" key="8">
    <source>
        <dbReference type="EMBL" id="NWF45024.1"/>
    </source>
</evidence>
<dbReference type="PROSITE" id="PS50893">
    <property type="entry name" value="ABC_TRANSPORTER_2"/>
    <property type="match status" value="1"/>
</dbReference>
<dbReference type="AlphaFoldDB" id="A0A7Y8GVS2"/>
<dbReference type="InterPro" id="IPR003439">
    <property type="entry name" value="ABC_transporter-like_ATP-bd"/>
</dbReference>
<keyword evidence="4" id="KW-0547">Nucleotide-binding</keyword>
<dbReference type="EMBL" id="VYGV01000006">
    <property type="protein sequence ID" value="NWF45024.1"/>
    <property type="molecule type" value="Genomic_DNA"/>
</dbReference>
<keyword evidence="6" id="KW-0029">Amino-acid transport</keyword>
<dbReference type="SMART" id="SM00382">
    <property type="entry name" value="AAA"/>
    <property type="match status" value="1"/>
</dbReference>
<dbReference type="Proteomes" id="UP000545507">
    <property type="component" value="Unassembled WGS sequence"/>
</dbReference>
<evidence type="ECO:0000259" key="7">
    <source>
        <dbReference type="PROSITE" id="PS50893"/>
    </source>
</evidence>
<reference evidence="8 9" key="1">
    <citation type="submission" date="2019-09" db="EMBL/GenBank/DDBJ databases">
        <title>Hydrogenophaga aromatica sp. nov., isolated from a para-xylene-degrading enrichment culture.</title>
        <authorList>
            <person name="Tancsics A."/>
            <person name="Banerjee S."/>
        </authorList>
    </citation>
    <scope>NUCLEOTIDE SEQUENCE [LARGE SCALE GENOMIC DNA]</scope>
    <source>
        <strain evidence="8 9">D2P1</strain>
    </source>
</reference>
<dbReference type="InterPro" id="IPR027417">
    <property type="entry name" value="P-loop_NTPase"/>
</dbReference>
<comment type="caution">
    <text evidence="8">The sequence shown here is derived from an EMBL/GenBank/DDBJ whole genome shotgun (WGS) entry which is preliminary data.</text>
</comment>
<accession>A0A7Y8GVS2</accession>
<dbReference type="GO" id="GO:0016887">
    <property type="term" value="F:ATP hydrolysis activity"/>
    <property type="evidence" value="ECO:0007669"/>
    <property type="project" value="InterPro"/>
</dbReference>
<dbReference type="GO" id="GO:0005524">
    <property type="term" value="F:ATP binding"/>
    <property type="evidence" value="ECO:0007669"/>
    <property type="project" value="UniProtKB-KW"/>
</dbReference>
<dbReference type="PANTHER" id="PTHR43820:SF8">
    <property type="entry name" value="ABC TRANSPORTER SUBSTRATE-BINDING PROTEIN"/>
    <property type="match status" value="1"/>
</dbReference>
<gene>
    <name evidence="8" type="ORF">F3K02_07130</name>
</gene>
<dbReference type="PANTHER" id="PTHR43820">
    <property type="entry name" value="HIGH-AFFINITY BRANCHED-CHAIN AMINO ACID TRANSPORT ATP-BINDING PROTEIN LIVF"/>
    <property type="match status" value="1"/>
</dbReference>
<dbReference type="InterPro" id="IPR052156">
    <property type="entry name" value="BCAA_Transport_ATP-bd_LivF"/>
</dbReference>
<dbReference type="GO" id="GO:0015658">
    <property type="term" value="F:branched-chain amino acid transmembrane transporter activity"/>
    <property type="evidence" value="ECO:0007669"/>
    <property type="project" value="TreeGrafter"/>
</dbReference>
<dbReference type="PROSITE" id="PS00211">
    <property type="entry name" value="ABC_TRANSPORTER_1"/>
    <property type="match status" value="1"/>
</dbReference>
<keyword evidence="2" id="KW-0813">Transport</keyword>
<comment type="similarity">
    <text evidence="1">Belongs to the ABC transporter superfamily.</text>
</comment>
<dbReference type="SUPFAM" id="SSF52540">
    <property type="entry name" value="P-loop containing nucleoside triphosphate hydrolases"/>
    <property type="match status" value="1"/>
</dbReference>
<proteinExistence type="inferred from homology"/>
<keyword evidence="3" id="KW-0472">Membrane</keyword>
<dbReference type="GO" id="GO:0015807">
    <property type="term" value="P:L-amino acid transport"/>
    <property type="evidence" value="ECO:0007669"/>
    <property type="project" value="TreeGrafter"/>
</dbReference>
<protein>
    <submittedName>
        <fullName evidence="8">ABC transporter ATP-binding protein</fullName>
    </submittedName>
</protein>
<evidence type="ECO:0000256" key="1">
    <source>
        <dbReference type="ARBA" id="ARBA00005417"/>
    </source>
</evidence>
<dbReference type="InterPro" id="IPR017871">
    <property type="entry name" value="ABC_transporter-like_CS"/>
</dbReference>
<evidence type="ECO:0000256" key="3">
    <source>
        <dbReference type="ARBA" id="ARBA00022475"/>
    </source>
</evidence>
<dbReference type="InterPro" id="IPR003593">
    <property type="entry name" value="AAA+_ATPase"/>
</dbReference>
<dbReference type="CDD" id="cd03224">
    <property type="entry name" value="ABC_TM1139_LivF_branched"/>
    <property type="match status" value="1"/>
</dbReference>
<keyword evidence="9" id="KW-1185">Reference proteome</keyword>
<evidence type="ECO:0000256" key="4">
    <source>
        <dbReference type="ARBA" id="ARBA00022741"/>
    </source>
</evidence>
<evidence type="ECO:0000256" key="2">
    <source>
        <dbReference type="ARBA" id="ARBA00022448"/>
    </source>
</evidence>
<dbReference type="Gene3D" id="3.40.50.300">
    <property type="entry name" value="P-loop containing nucleotide triphosphate hydrolases"/>
    <property type="match status" value="1"/>
</dbReference>
<evidence type="ECO:0000256" key="5">
    <source>
        <dbReference type="ARBA" id="ARBA00022840"/>
    </source>
</evidence>
<dbReference type="RefSeq" id="WP_127806059.1">
    <property type="nucleotide sequence ID" value="NZ_JAGPWB010000052.1"/>
</dbReference>
<organism evidence="8 9">
    <name type="scientific">Hydrogenophaga aromaticivorans</name>
    <dbReference type="NCBI Taxonomy" id="2610898"/>
    <lineage>
        <taxon>Bacteria</taxon>
        <taxon>Pseudomonadati</taxon>
        <taxon>Pseudomonadota</taxon>
        <taxon>Betaproteobacteria</taxon>
        <taxon>Burkholderiales</taxon>
        <taxon>Comamonadaceae</taxon>
        <taxon>Hydrogenophaga</taxon>
    </lineage>
</organism>
<dbReference type="Pfam" id="PF00005">
    <property type="entry name" value="ABC_tran"/>
    <property type="match status" value="1"/>
</dbReference>